<dbReference type="Proteomes" id="UP001454036">
    <property type="component" value="Unassembled WGS sequence"/>
</dbReference>
<dbReference type="AlphaFoldDB" id="A0AAV3QBS2"/>
<feature type="region of interest" description="Disordered" evidence="1">
    <location>
        <begin position="1"/>
        <end position="47"/>
    </location>
</feature>
<evidence type="ECO:0000256" key="1">
    <source>
        <dbReference type="SAM" id="MobiDB-lite"/>
    </source>
</evidence>
<protein>
    <submittedName>
        <fullName evidence="2">Uncharacterized protein</fullName>
    </submittedName>
</protein>
<comment type="caution">
    <text evidence="2">The sequence shown here is derived from an EMBL/GenBank/DDBJ whole genome shotgun (WGS) entry which is preliminary data.</text>
</comment>
<name>A0AAV3QBS2_LITER</name>
<feature type="compositionally biased region" description="Basic and acidic residues" evidence="1">
    <location>
        <begin position="18"/>
        <end position="31"/>
    </location>
</feature>
<evidence type="ECO:0000313" key="3">
    <source>
        <dbReference type="Proteomes" id="UP001454036"/>
    </source>
</evidence>
<keyword evidence="3" id="KW-1185">Reference proteome</keyword>
<proteinExistence type="predicted"/>
<accession>A0AAV3QBS2</accession>
<evidence type="ECO:0000313" key="2">
    <source>
        <dbReference type="EMBL" id="GAA0161572.1"/>
    </source>
</evidence>
<dbReference type="EMBL" id="BAABME010004214">
    <property type="protein sequence ID" value="GAA0161572.1"/>
    <property type="molecule type" value="Genomic_DNA"/>
</dbReference>
<sequence>MRSSPLIFKLSGSSKTKRSTDSAIEDRDPMHAKGTQRESSSSHGSIVLPLAHPSPEKVLWKSFRVPEHTELVDTRESLECFTTEVVQLCPPILPPLSLAQEEEGILHTGECSLWSCTCTCLKVKAHVVVLNEEEGVISAV</sequence>
<gene>
    <name evidence="2" type="ORF">LIER_17855</name>
</gene>
<reference evidence="2 3" key="1">
    <citation type="submission" date="2024-01" db="EMBL/GenBank/DDBJ databases">
        <title>The complete chloroplast genome sequence of Lithospermum erythrorhizon: insights into the phylogenetic relationship among Boraginaceae species and the maternal lineages of purple gromwells.</title>
        <authorList>
            <person name="Okada T."/>
            <person name="Watanabe K."/>
        </authorList>
    </citation>
    <scope>NUCLEOTIDE SEQUENCE [LARGE SCALE GENOMIC DNA]</scope>
</reference>
<organism evidence="2 3">
    <name type="scientific">Lithospermum erythrorhizon</name>
    <name type="common">Purple gromwell</name>
    <name type="synonym">Lithospermum officinale var. erythrorhizon</name>
    <dbReference type="NCBI Taxonomy" id="34254"/>
    <lineage>
        <taxon>Eukaryota</taxon>
        <taxon>Viridiplantae</taxon>
        <taxon>Streptophyta</taxon>
        <taxon>Embryophyta</taxon>
        <taxon>Tracheophyta</taxon>
        <taxon>Spermatophyta</taxon>
        <taxon>Magnoliopsida</taxon>
        <taxon>eudicotyledons</taxon>
        <taxon>Gunneridae</taxon>
        <taxon>Pentapetalae</taxon>
        <taxon>asterids</taxon>
        <taxon>lamiids</taxon>
        <taxon>Boraginales</taxon>
        <taxon>Boraginaceae</taxon>
        <taxon>Boraginoideae</taxon>
        <taxon>Lithospermeae</taxon>
        <taxon>Lithospermum</taxon>
    </lineage>
</organism>